<feature type="domain" description="DUF6532" evidence="3">
    <location>
        <begin position="488"/>
        <end position="684"/>
    </location>
</feature>
<feature type="compositionally biased region" description="Polar residues" evidence="1">
    <location>
        <begin position="456"/>
        <end position="470"/>
    </location>
</feature>
<keyword evidence="2" id="KW-0472">Membrane</keyword>
<dbReference type="RefSeq" id="XP_007312353.1">
    <property type="nucleotide sequence ID" value="XM_007312291.1"/>
</dbReference>
<proteinExistence type="predicted"/>
<evidence type="ECO:0000256" key="2">
    <source>
        <dbReference type="SAM" id="Phobius"/>
    </source>
</evidence>
<dbReference type="EMBL" id="GL945428">
    <property type="protein sequence ID" value="EGO30469.1"/>
    <property type="molecule type" value="Genomic_DNA"/>
</dbReference>
<evidence type="ECO:0000259" key="3">
    <source>
        <dbReference type="Pfam" id="PF20149"/>
    </source>
</evidence>
<dbReference type="GeneID" id="18813887"/>
<dbReference type="Gene3D" id="3.60.130.30">
    <property type="match status" value="1"/>
</dbReference>
<dbReference type="KEGG" id="sla:SERLADRAFT_432027"/>
<dbReference type="OrthoDB" id="2634476at2759"/>
<feature type="region of interest" description="Disordered" evidence="1">
    <location>
        <begin position="446"/>
        <end position="470"/>
    </location>
</feature>
<name>F8NE87_SERL9</name>
<dbReference type="Pfam" id="PF20149">
    <property type="entry name" value="DUF6532"/>
    <property type="match status" value="1"/>
</dbReference>
<gene>
    <name evidence="4" type="ORF">SERLADRAFT_432027</name>
</gene>
<organism>
    <name type="scientific">Serpula lacrymans var. lacrymans (strain S7.9)</name>
    <name type="common">Dry rot fungus</name>
    <dbReference type="NCBI Taxonomy" id="578457"/>
    <lineage>
        <taxon>Eukaryota</taxon>
        <taxon>Fungi</taxon>
        <taxon>Dikarya</taxon>
        <taxon>Basidiomycota</taxon>
        <taxon>Agaricomycotina</taxon>
        <taxon>Agaricomycetes</taxon>
        <taxon>Agaricomycetidae</taxon>
        <taxon>Boletales</taxon>
        <taxon>Coniophorineae</taxon>
        <taxon>Serpulaceae</taxon>
        <taxon>Serpula</taxon>
    </lineage>
</organism>
<dbReference type="InterPro" id="IPR045341">
    <property type="entry name" value="DUF6532"/>
</dbReference>
<keyword evidence="2" id="KW-0812">Transmembrane</keyword>
<feature type="compositionally biased region" description="Basic and acidic residues" evidence="1">
    <location>
        <begin position="367"/>
        <end position="376"/>
    </location>
</feature>
<feature type="region of interest" description="Disordered" evidence="1">
    <location>
        <begin position="353"/>
        <end position="376"/>
    </location>
</feature>
<evidence type="ECO:0000313" key="4">
    <source>
        <dbReference type="EMBL" id="EGO30469.1"/>
    </source>
</evidence>
<keyword evidence="2" id="KW-1133">Transmembrane helix</keyword>
<feature type="compositionally biased region" description="Acidic residues" evidence="1">
    <location>
        <begin position="356"/>
        <end position="366"/>
    </location>
</feature>
<reference evidence="4" key="1">
    <citation type="submission" date="2011-04" db="EMBL/GenBank/DDBJ databases">
        <title>Evolution of plant cell wall degrading machinery underlies the functional diversity of forest fungi.</title>
        <authorList>
            <consortium name="US DOE Joint Genome Institute (JGI-PGF)"/>
            <person name="Eastwood D.C."/>
            <person name="Floudas D."/>
            <person name="Binder M."/>
            <person name="Majcherczyk A."/>
            <person name="Schneider P."/>
            <person name="Aerts A."/>
            <person name="Asiegbu F.O."/>
            <person name="Baker S.E."/>
            <person name="Barry K."/>
            <person name="Bendiksby M."/>
            <person name="Blumentritt M."/>
            <person name="Coutinho P.M."/>
            <person name="Cullen D."/>
            <person name="Cullen D."/>
            <person name="Gathman A."/>
            <person name="Goodell B."/>
            <person name="Henrissat B."/>
            <person name="Ihrmark K."/>
            <person name="Kauserud H."/>
            <person name="Kohler A."/>
            <person name="LaButti K."/>
            <person name="Lapidus A."/>
            <person name="Lavin J.L."/>
            <person name="Lee Y.-H."/>
            <person name="Lindquist E."/>
            <person name="Lilly W."/>
            <person name="Lucas S."/>
            <person name="Morin E."/>
            <person name="Murat C."/>
            <person name="Oguiza J.A."/>
            <person name="Park J."/>
            <person name="Pisabarro A.G."/>
            <person name="Riley R."/>
            <person name="Rosling A."/>
            <person name="Salamov A."/>
            <person name="Schmidt O."/>
            <person name="Schmutz J."/>
            <person name="Skrede I."/>
            <person name="Stenlid J."/>
            <person name="Wiebenga A."/>
            <person name="Xie X."/>
            <person name="Kues U."/>
            <person name="Hibbett D.S."/>
            <person name="Hoffmeister D."/>
            <person name="Hogberg N."/>
            <person name="Martin F."/>
            <person name="Grigoriev I.V."/>
            <person name="Watkinson S.C."/>
        </authorList>
    </citation>
    <scope>NUCLEOTIDE SEQUENCE</scope>
    <source>
        <strain evidence="4">S7.9</strain>
    </source>
</reference>
<accession>F8NE87</accession>
<dbReference type="HOGENOM" id="CLU_025900_0_0_1"/>
<dbReference type="Proteomes" id="UP000008064">
    <property type="component" value="Unassembled WGS sequence"/>
</dbReference>
<dbReference type="AlphaFoldDB" id="F8NE87"/>
<protein>
    <recommendedName>
        <fullName evidence="3">DUF6532 domain-containing protein</fullName>
    </recommendedName>
</protein>
<feature type="transmembrane region" description="Helical" evidence="2">
    <location>
        <begin position="69"/>
        <end position="94"/>
    </location>
</feature>
<evidence type="ECO:0000256" key="1">
    <source>
        <dbReference type="SAM" id="MobiDB-lite"/>
    </source>
</evidence>
<sequence>MFNSGEWAHSVNSLLTSVTSTNDYLDESLASVVLVAKSQSLCSQQGISLANLWRDLTQPKPSKKQFEQWYAMGCKFAAIVAGGSIYALVLVAGLNLRVQLGEMDGTTPWEIANIFRWPVESTVSGQLAILDVGTTSSVRFLTPLSDLDDVLPCSQPQSPSLPPVVLPEISMPESIHITLLPNFQPCLGSTTSLHHVDSAVEGEGFTFEALHFSWYNRHCTKGNNAPNNIPPLMMKRKLKTVFADLFEWINEMLAIYLPAEYSVLRQHAELLPGNNASAVCPFLGFMVNINVSTKAHRNAKDKLFCLVIPLGQHEGGELCLVEPGLVGQRGSIVLQTDKEMDNWRNGQNEAAHMVEAEDDEEEEDLDRPDVDSEDEALHKRARNSMEEELEDEDEDALMQTFKRLTGNSQKVTPSPSLTQELDNPCYEQIVLSLHTNITASPAESVRLVNDKRKRNSNSSPSLTPSRDSKAVITSFSSTSSRLAKAGHSQMHVILSTVKGFPGTNERDKLVWNAIIKVASSSSLFKTTVVDLDNARNKQKKSRIIDYVWTAAAQLRGEVKQKARILILSEYALKDKLPKEVRTIVEWLLSNGKGVFIFGGLDISTYSYDKQKPFGYCIIKLLVQVQWFHKKGEGVLYPSDFKDSPLPLIALAVTAVENCLHELAKGVCTTLNFSEQVYRPRLEELQRKAPRWFLQFHKNTYNDILQQCDLQYLNAQEDNWEDEVDYAALEDSASL</sequence>